<keyword evidence="3" id="KW-1185">Reference proteome</keyword>
<evidence type="ECO:0000313" key="3">
    <source>
        <dbReference type="Proteomes" id="UP000294927"/>
    </source>
</evidence>
<reference evidence="2 3" key="1">
    <citation type="submission" date="2019-03" db="EMBL/GenBank/DDBJ databases">
        <title>Genomic Encyclopedia of Archaeal and Bacterial Type Strains, Phase II (KMG-II): from individual species to whole genera.</title>
        <authorList>
            <person name="Goeker M."/>
        </authorList>
    </citation>
    <scope>NUCLEOTIDE SEQUENCE [LARGE SCALE GENOMIC DNA]</scope>
    <source>
        <strain evidence="2 3">DSM 45499</strain>
    </source>
</reference>
<dbReference type="AlphaFoldDB" id="A0A4R7V8W4"/>
<dbReference type="Proteomes" id="UP000294927">
    <property type="component" value="Unassembled WGS sequence"/>
</dbReference>
<evidence type="ECO:0000256" key="1">
    <source>
        <dbReference type="SAM" id="Phobius"/>
    </source>
</evidence>
<dbReference type="EMBL" id="SOCP01000012">
    <property type="protein sequence ID" value="TDV45350.1"/>
    <property type="molecule type" value="Genomic_DNA"/>
</dbReference>
<evidence type="ECO:0000313" key="2">
    <source>
        <dbReference type="EMBL" id="TDV45350.1"/>
    </source>
</evidence>
<protein>
    <recommendedName>
        <fullName evidence="4">MFS transporter</fullName>
    </recommendedName>
</protein>
<keyword evidence="1" id="KW-1133">Transmembrane helix</keyword>
<proteinExistence type="predicted"/>
<organism evidence="2 3">
    <name type="scientific">Actinophytocola oryzae</name>
    <dbReference type="NCBI Taxonomy" id="502181"/>
    <lineage>
        <taxon>Bacteria</taxon>
        <taxon>Bacillati</taxon>
        <taxon>Actinomycetota</taxon>
        <taxon>Actinomycetes</taxon>
        <taxon>Pseudonocardiales</taxon>
        <taxon>Pseudonocardiaceae</taxon>
    </lineage>
</organism>
<feature type="transmembrane region" description="Helical" evidence="1">
    <location>
        <begin position="54"/>
        <end position="76"/>
    </location>
</feature>
<keyword evidence="1" id="KW-0812">Transmembrane</keyword>
<accession>A0A4R7V8W4</accession>
<evidence type="ECO:0008006" key="4">
    <source>
        <dbReference type="Google" id="ProtNLM"/>
    </source>
</evidence>
<name>A0A4R7V8W4_9PSEU</name>
<gene>
    <name evidence="2" type="ORF">CLV71_11214</name>
</gene>
<keyword evidence="1" id="KW-0472">Membrane</keyword>
<feature type="transmembrane region" description="Helical" evidence="1">
    <location>
        <begin position="22"/>
        <end position="42"/>
    </location>
</feature>
<sequence length="89" mass="8832">MTRDATTLADAERVVSRGGRRVALATLCATQITSWGVLFYAFPVLAGDITAATGWPAAAITGALSASQLVAALVGIPGGGGWTGTARAG</sequence>
<comment type="caution">
    <text evidence="2">The sequence shown here is derived from an EMBL/GenBank/DDBJ whole genome shotgun (WGS) entry which is preliminary data.</text>
</comment>